<dbReference type="GO" id="GO:0007189">
    <property type="term" value="P:adenylate cyclase-activating G protein-coupled receptor signaling pathway"/>
    <property type="evidence" value="ECO:0007669"/>
    <property type="project" value="TreeGrafter"/>
</dbReference>
<dbReference type="InterPro" id="IPR000832">
    <property type="entry name" value="GPCR_2_secretin-like"/>
</dbReference>
<evidence type="ECO:0000259" key="20">
    <source>
        <dbReference type="PROSITE" id="PS50261"/>
    </source>
</evidence>
<keyword evidence="9 18" id="KW-0472">Membrane</keyword>
<evidence type="ECO:0000256" key="18">
    <source>
        <dbReference type="SAM" id="Phobius"/>
    </source>
</evidence>
<keyword evidence="12" id="KW-0325">Glycoprotein</keyword>
<feature type="transmembrane region" description="Helical" evidence="18">
    <location>
        <begin position="667"/>
        <end position="696"/>
    </location>
</feature>
<feature type="transmembrane region" description="Helical" evidence="18">
    <location>
        <begin position="717"/>
        <end position="736"/>
    </location>
</feature>
<evidence type="ECO:0000256" key="2">
    <source>
        <dbReference type="ARBA" id="ARBA00007343"/>
    </source>
</evidence>
<dbReference type="Pfam" id="PF26152">
    <property type="entry name" value="ADGRG2_N"/>
    <property type="match status" value="1"/>
</dbReference>
<dbReference type="AlphaFoldDB" id="A0A091HYE9"/>
<dbReference type="Gene3D" id="1.20.1070.10">
    <property type="entry name" value="Rhodopsin 7-helix transmembrane proteins"/>
    <property type="match status" value="1"/>
</dbReference>
<dbReference type="Gene3D" id="2.60.220.50">
    <property type="match status" value="1"/>
</dbReference>
<dbReference type="SMART" id="SM00303">
    <property type="entry name" value="GPS"/>
    <property type="match status" value="1"/>
</dbReference>
<evidence type="ECO:0000256" key="12">
    <source>
        <dbReference type="ARBA" id="ARBA00023180"/>
    </source>
</evidence>
<keyword evidence="22" id="KW-1185">Reference proteome</keyword>
<keyword evidence="10" id="KW-1015">Disulfide bond</keyword>
<evidence type="ECO:0000256" key="6">
    <source>
        <dbReference type="ARBA" id="ARBA00022729"/>
    </source>
</evidence>
<evidence type="ECO:0000256" key="15">
    <source>
        <dbReference type="ARBA" id="ARBA00083924"/>
    </source>
</evidence>
<dbReference type="Pfam" id="PF00002">
    <property type="entry name" value="7tm_2"/>
    <property type="match status" value="1"/>
</dbReference>
<dbReference type="PRINTS" id="PR00249">
    <property type="entry name" value="GPCRSECRETIN"/>
</dbReference>
<comment type="subunit">
    <text evidence="16">Heterodimer of 2 chains generated by proteolytic processing; the large extracellular N-terminal fragment and the membrane-bound C-terminal fragment predominantly remain associated and non-covalently linked. Interacts with CFTR.</text>
</comment>
<evidence type="ECO:0000256" key="8">
    <source>
        <dbReference type="ARBA" id="ARBA00023040"/>
    </source>
</evidence>
<feature type="transmembrane region" description="Helical" evidence="18">
    <location>
        <begin position="576"/>
        <end position="597"/>
    </location>
</feature>
<dbReference type="InterPro" id="IPR000203">
    <property type="entry name" value="GPS"/>
</dbReference>
<reference evidence="21 22" key="1">
    <citation type="submission" date="2014-04" db="EMBL/GenBank/DDBJ databases">
        <title>Genome evolution of avian class.</title>
        <authorList>
            <person name="Zhang G."/>
            <person name="Li C."/>
        </authorList>
    </citation>
    <scope>NUCLEOTIDE SEQUENCE [LARGE SCALE GENOMIC DNA]</scope>
    <source>
        <strain evidence="21">BGI_N320</strain>
    </source>
</reference>
<dbReference type="InterPro" id="IPR046338">
    <property type="entry name" value="GAIN_dom_sf"/>
</dbReference>
<evidence type="ECO:0000256" key="17">
    <source>
        <dbReference type="SAM" id="MobiDB-lite"/>
    </source>
</evidence>
<evidence type="ECO:0000256" key="9">
    <source>
        <dbReference type="ARBA" id="ARBA00023136"/>
    </source>
</evidence>
<dbReference type="Pfam" id="PF01825">
    <property type="entry name" value="GPS"/>
    <property type="match status" value="1"/>
</dbReference>
<comment type="subcellular location">
    <subcellularLocation>
        <location evidence="1">Apical cell membrane</location>
        <topology evidence="1">Multi-pass membrane protein</topology>
    </subcellularLocation>
</comment>
<dbReference type="Proteomes" id="UP000054064">
    <property type="component" value="Unassembled WGS sequence"/>
</dbReference>
<feature type="compositionally biased region" description="Low complexity" evidence="17">
    <location>
        <begin position="805"/>
        <end position="817"/>
    </location>
</feature>
<proteinExistence type="inferred from homology"/>
<dbReference type="GO" id="GO:0004930">
    <property type="term" value="F:G protein-coupled receptor activity"/>
    <property type="evidence" value="ECO:0007669"/>
    <property type="project" value="UniProtKB-KW"/>
</dbReference>
<gene>
    <name evidence="21" type="ORF">N320_02472</name>
</gene>
<evidence type="ECO:0000259" key="19">
    <source>
        <dbReference type="PROSITE" id="PS50221"/>
    </source>
</evidence>
<dbReference type="InterPro" id="IPR057244">
    <property type="entry name" value="GAIN_B"/>
</dbReference>
<dbReference type="PANTHER" id="PTHR12011:SF264">
    <property type="entry name" value="ADHESION G-PROTEIN COUPLED RECEPTOR G2"/>
    <property type="match status" value="1"/>
</dbReference>
<dbReference type="GO" id="GO:0016324">
    <property type="term" value="C:apical plasma membrane"/>
    <property type="evidence" value="ECO:0007669"/>
    <property type="project" value="UniProtKB-SubCell"/>
</dbReference>
<keyword evidence="6" id="KW-0732">Signal</keyword>
<keyword evidence="13" id="KW-0807">Transducer</keyword>
<feature type="region of interest" description="Disordered" evidence="17">
    <location>
        <begin position="218"/>
        <end position="239"/>
    </location>
</feature>
<dbReference type="InterPro" id="IPR017981">
    <property type="entry name" value="GPCR_2-like_7TM"/>
</dbReference>
<dbReference type="GO" id="GO:0007166">
    <property type="term" value="P:cell surface receptor signaling pathway"/>
    <property type="evidence" value="ECO:0007669"/>
    <property type="project" value="InterPro"/>
</dbReference>
<feature type="transmembrane region" description="Helical" evidence="18">
    <location>
        <begin position="617"/>
        <end position="639"/>
    </location>
</feature>
<accession>A0A091HYE9</accession>
<dbReference type="PANTHER" id="PTHR12011">
    <property type="entry name" value="ADHESION G-PROTEIN COUPLED RECEPTOR"/>
    <property type="match status" value="1"/>
</dbReference>
<keyword evidence="8" id="KW-0297">G-protein coupled receptor</keyword>
<dbReference type="PROSITE" id="PS00650">
    <property type="entry name" value="G_PROTEIN_RECEP_F2_2"/>
    <property type="match status" value="1"/>
</dbReference>
<evidence type="ECO:0000256" key="7">
    <source>
        <dbReference type="ARBA" id="ARBA00022989"/>
    </source>
</evidence>
<feature type="transmembrane region" description="Helical" evidence="18">
    <location>
        <begin position="513"/>
        <end position="536"/>
    </location>
</feature>
<feature type="region of interest" description="Disordered" evidence="17">
    <location>
        <begin position="798"/>
        <end position="817"/>
    </location>
</feature>
<evidence type="ECO:0000256" key="11">
    <source>
        <dbReference type="ARBA" id="ARBA00023170"/>
    </source>
</evidence>
<comment type="similarity">
    <text evidence="2">Belongs to the G-protein coupled receptor 2 family. Adhesion G-protein coupled receptor (ADGR) subfamily.</text>
</comment>
<evidence type="ECO:0000256" key="10">
    <source>
        <dbReference type="ARBA" id="ARBA00023157"/>
    </source>
</evidence>
<dbReference type="InterPro" id="IPR017983">
    <property type="entry name" value="GPCR_2_secretin-like_CS"/>
</dbReference>
<dbReference type="FunFam" id="1.20.1070.10:FF:000043">
    <property type="entry name" value="adhesion G-protein coupled receptor G2 isoform X1"/>
    <property type="match status" value="1"/>
</dbReference>
<keyword evidence="4" id="KW-0597">Phosphoprotein</keyword>
<evidence type="ECO:0000256" key="16">
    <source>
        <dbReference type="ARBA" id="ARBA00093560"/>
    </source>
</evidence>
<dbReference type="Pfam" id="PF26574">
    <property type="entry name" value="GAIN_ADGRG2"/>
    <property type="match status" value="1"/>
</dbReference>
<dbReference type="EMBL" id="KL529357">
    <property type="protein sequence ID" value="KFO92268.1"/>
    <property type="molecule type" value="Genomic_DNA"/>
</dbReference>
<evidence type="ECO:0000256" key="5">
    <source>
        <dbReference type="ARBA" id="ARBA00022692"/>
    </source>
</evidence>
<evidence type="ECO:0000256" key="3">
    <source>
        <dbReference type="ARBA" id="ARBA00022475"/>
    </source>
</evidence>
<dbReference type="PROSITE" id="PS50261">
    <property type="entry name" value="G_PROTEIN_RECEP_F2_4"/>
    <property type="match status" value="1"/>
</dbReference>
<keyword evidence="7 18" id="KW-1133">Transmembrane helix</keyword>
<evidence type="ECO:0000256" key="14">
    <source>
        <dbReference type="ARBA" id="ARBA00069918"/>
    </source>
</evidence>
<dbReference type="FunFam" id="2.60.220.50:FF:000003">
    <property type="entry name" value="adhesion G-protein coupled receptor G2 isoform X2"/>
    <property type="match status" value="1"/>
</dbReference>
<protein>
    <recommendedName>
        <fullName evidence="14">Adhesion G-protein coupled receptor G2</fullName>
    </recommendedName>
    <alternativeName>
        <fullName evidence="15">G-protein coupled receptor 64</fullName>
    </alternativeName>
</protein>
<dbReference type="InterPro" id="IPR058857">
    <property type="entry name" value="GAIN_ADGRG2/6"/>
</dbReference>
<evidence type="ECO:0000313" key="21">
    <source>
        <dbReference type="EMBL" id="KFO92268.1"/>
    </source>
</evidence>
<feature type="non-terminal residue" evidence="21">
    <location>
        <position position="897"/>
    </location>
</feature>
<dbReference type="SUPFAM" id="SSF81321">
    <property type="entry name" value="Family A G protein-coupled receptor-like"/>
    <property type="match status" value="1"/>
</dbReference>
<dbReference type="PROSITE" id="PS50221">
    <property type="entry name" value="GAIN_B"/>
    <property type="match status" value="1"/>
</dbReference>
<keyword evidence="11 21" id="KW-0675">Receptor</keyword>
<keyword evidence="5 18" id="KW-0812">Transmembrane</keyword>
<feature type="domain" description="GAIN-B" evidence="19">
    <location>
        <begin position="345"/>
        <end position="501"/>
    </location>
</feature>
<evidence type="ECO:0000256" key="13">
    <source>
        <dbReference type="ARBA" id="ARBA00023224"/>
    </source>
</evidence>
<feature type="domain" description="G-protein coupled receptors family 2 profile 2" evidence="20">
    <location>
        <begin position="511"/>
        <end position="763"/>
    </location>
</feature>
<keyword evidence="3" id="KW-1003">Cell membrane</keyword>
<evidence type="ECO:0000313" key="22">
    <source>
        <dbReference type="Proteomes" id="UP000054064"/>
    </source>
</evidence>
<feature type="transmembrane region" description="Helical" evidence="18">
    <location>
        <begin position="742"/>
        <end position="762"/>
    </location>
</feature>
<evidence type="ECO:0000256" key="4">
    <source>
        <dbReference type="ARBA" id="ARBA00022553"/>
    </source>
</evidence>
<organism evidence="21 22">
    <name type="scientific">Buceros rhinoceros silvestris</name>
    <dbReference type="NCBI Taxonomy" id="175836"/>
    <lineage>
        <taxon>Eukaryota</taxon>
        <taxon>Metazoa</taxon>
        <taxon>Chordata</taxon>
        <taxon>Craniata</taxon>
        <taxon>Vertebrata</taxon>
        <taxon>Euteleostomi</taxon>
        <taxon>Archelosauria</taxon>
        <taxon>Archosauria</taxon>
        <taxon>Dinosauria</taxon>
        <taxon>Saurischia</taxon>
        <taxon>Theropoda</taxon>
        <taxon>Coelurosauria</taxon>
        <taxon>Aves</taxon>
        <taxon>Neognathae</taxon>
        <taxon>Neoaves</taxon>
        <taxon>Telluraves</taxon>
        <taxon>Coraciimorphae</taxon>
        <taxon>Bucerotiformes</taxon>
        <taxon>Bucerotidae</taxon>
        <taxon>Buceros</taxon>
    </lineage>
</organism>
<feature type="non-terminal residue" evidence="21">
    <location>
        <position position="1"/>
    </location>
</feature>
<feature type="transmembrane region" description="Helical" evidence="18">
    <location>
        <begin position="548"/>
        <end position="570"/>
    </location>
</feature>
<evidence type="ECO:0000256" key="1">
    <source>
        <dbReference type="ARBA" id="ARBA00004424"/>
    </source>
</evidence>
<dbReference type="InterPro" id="IPR058772">
    <property type="entry name" value="ADGRG2_N"/>
</dbReference>
<name>A0A091HYE9_BUCRH</name>
<sequence length="897" mass="98986">IAEEIILCNRTPACNFSVFYVGKVKFQASEDNNTSLNVEIVSVLSFKILLCFHLAFDVSFVHCKDEADLFLESKAYSSLYSINCNFIVKLAERENISSLIGKADVSQLEWCCCSSLKYCSLTAKELQMYKPTTIDSPSVGFIKHSAVSSSELPPKPSIAFSYLETTTKPVAQIHAATDSTQPVSGNKKVTTAPSLPLTPFTITLTPTVSPINHLVSAAHPHSTADGHGSLPNGSPGKTLSPTTYTTAVHTNINISTAEQIVSKIENDLAAGKVEPKDVERMVSEVSEVLTASQPLPPRISNRIIKLVDYIGLKLNFSETSAEFASPSLALAVVKTSSIRSNEMSFAVQDSADLQISLGTEAIHDINNLGSITLPSSLLTNVPPEELNLASRIIFNFFKKTTVFQDLSLKNASLISNVISSSVANLTVSNLKANVTVTLQNIKPNQDNSTVRCVFWDFSKNGGHGGWSYEGCIVKESTVDETVCSCNHLTSFAVLMNLYGNTPLNPTQELVLTFISYIGCGLSAIFLSVTLVTYIAFEKIRRDYPSKILIQLCAALLLLNLVFLLDSWIALYDKQGLCIAVAVFLHYFLLASFTWMGLEAFHMYLALVKVFNTYVRKYILKFCIVGWGLPAVVVSIVLAVSPDNYGLIATGKVSITTPDEFCWIKNRIVFYITAVGYFCLIFLINISMFIVVLVQLCRIKKKKQLGAQRKTSIQDLRSVAGLTFLLGITWGFAFFTVNEVFTYLFTVFNTLQGFFIFIFYCVTKENVRKQWRRYLCCGKFRLAENSDWSRTATNGLKKQTVNQGVSSSSNSLQSNSNSTNSTTLLMNNDYSVHANGNGHLSSEKNGVSFSVQNGDVRLHDFSGKQLVFEEKDNIGSQKSHVSLRRTSKRGSLTFFEKM</sequence>